<reference evidence="1" key="1">
    <citation type="submission" date="2023-01" db="EMBL/GenBank/DDBJ databases">
        <title>Colletotrichum chrysophilum M932 genome sequence.</title>
        <authorList>
            <person name="Baroncelli R."/>
        </authorList>
    </citation>
    <scope>NUCLEOTIDE SEQUENCE</scope>
    <source>
        <strain evidence="1">M932</strain>
    </source>
</reference>
<proteinExistence type="predicted"/>
<evidence type="ECO:0000313" key="1">
    <source>
        <dbReference type="EMBL" id="KAK1838063.1"/>
    </source>
</evidence>
<keyword evidence="2" id="KW-1185">Reference proteome</keyword>
<name>A0AAD8ZYU9_9PEZI</name>
<accession>A0AAD8ZYU9</accession>
<sequence>MMNHMQHRAFADRLRPDYYFGPHWFIDGGADGTPSSPVGVVACASCMFRRDL</sequence>
<gene>
    <name evidence="1" type="ORF">CCHR01_19314</name>
</gene>
<dbReference type="Proteomes" id="UP001243330">
    <property type="component" value="Unassembled WGS sequence"/>
</dbReference>
<evidence type="ECO:0000313" key="2">
    <source>
        <dbReference type="Proteomes" id="UP001243330"/>
    </source>
</evidence>
<dbReference type="EMBL" id="JAQOWY010000920">
    <property type="protein sequence ID" value="KAK1838063.1"/>
    <property type="molecule type" value="Genomic_DNA"/>
</dbReference>
<organism evidence="1 2">
    <name type="scientific">Colletotrichum chrysophilum</name>
    <dbReference type="NCBI Taxonomy" id="1836956"/>
    <lineage>
        <taxon>Eukaryota</taxon>
        <taxon>Fungi</taxon>
        <taxon>Dikarya</taxon>
        <taxon>Ascomycota</taxon>
        <taxon>Pezizomycotina</taxon>
        <taxon>Sordariomycetes</taxon>
        <taxon>Hypocreomycetidae</taxon>
        <taxon>Glomerellales</taxon>
        <taxon>Glomerellaceae</taxon>
        <taxon>Colletotrichum</taxon>
        <taxon>Colletotrichum gloeosporioides species complex</taxon>
    </lineage>
</organism>
<comment type="caution">
    <text evidence="1">The sequence shown here is derived from an EMBL/GenBank/DDBJ whole genome shotgun (WGS) entry which is preliminary data.</text>
</comment>
<dbReference type="AlphaFoldDB" id="A0AAD8ZYU9"/>
<protein>
    <submittedName>
        <fullName evidence="1">Uncharacterized protein</fullName>
    </submittedName>
</protein>